<evidence type="ECO:0000313" key="5">
    <source>
        <dbReference type="Proteomes" id="UP000283509"/>
    </source>
</evidence>
<keyword evidence="3" id="KW-0732">Signal</keyword>
<feature type="signal peptide" evidence="3">
    <location>
        <begin position="1"/>
        <end position="19"/>
    </location>
</feature>
<evidence type="ECO:0000256" key="1">
    <source>
        <dbReference type="SAM" id="MobiDB-lite"/>
    </source>
</evidence>
<protein>
    <submittedName>
        <fullName evidence="4">Uncharacterized protein</fullName>
    </submittedName>
</protein>
<keyword evidence="5" id="KW-1185">Reference proteome</keyword>
<dbReference type="AlphaFoldDB" id="A0A3R7PT58"/>
<comment type="caution">
    <text evidence="4">The sequence shown here is derived from an EMBL/GenBank/DDBJ whole genome shotgun (WGS) entry which is preliminary data.</text>
</comment>
<feature type="compositionally biased region" description="Pro residues" evidence="1">
    <location>
        <begin position="286"/>
        <end position="303"/>
    </location>
</feature>
<keyword evidence="2" id="KW-0472">Membrane</keyword>
<evidence type="ECO:0000256" key="2">
    <source>
        <dbReference type="SAM" id="Phobius"/>
    </source>
</evidence>
<reference evidence="4 5" key="2">
    <citation type="submission" date="2019-01" db="EMBL/GenBank/DDBJ databases">
        <title>The decoding of complex shrimp genome reveals the adaptation for benthos swimmer, frequently molting mechanism and breeding impact on genome.</title>
        <authorList>
            <person name="Sun Y."/>
            <person name="Gao Y."/>
            <person name="Yu Y."/>
        </authorList>
    </citation>
    <scope>NUCLEOTIDE SEQUENCE [LARGE SCALE GENOMIC DNA]</scope>
    <source>
        <tissue evidence="4">Muscle</tissue>
    </source>
</reference>
<accession>A0A3R7PT58</accession>
<sequence>MEAVVRSCIFLLFCPIVCSGHGPLLARGLSIPIDDVPRPVSLWADAGSSVSVDGPDLKYTTYYSTEARWHNFTAGRREAKFCVATETEETCSRGENWLSLRTGSEAQWYLDPLDEDSGRSQYSLRFLELDLHDSPVELFWRPGEHARTLEVKLGRSHDGSEVSTSFNRSQAVLWHDVTFQRASGEAACAVMSAVFDASSSCRGDQTKADQVFVGSRDANGRLTPSYFSFSSEDDTSVSSSLFLDWCVITAALILASIVTVVCLWKTRSPVARRTSRCDSPVLPRNVRPPPPPPPRTLKPPSSPLPSRHPGDMLALLNAHKDCWNISINENEGDGSIEVVIWSFRRVREREDTPEPDDNRVGSLSSDDYENSLYEYPAICSGLRT</sequence>
<keyword evidence="2" id="KW-0812">Transmembrane</keyword>
<feature type="transmembrane region" description="Helical" evidence="2">
    <location>
        <begin position="242"/>
        <end position="264"/>
    </location>
</feature>
<dbReference type="Proteomes" id="UP000283509">
    <property type="component" value="Unassembled WGS sequence"/>
</dbReference>
<name>A0A3R7PT58_PENVA</name>
<reference evidence="4 5" key="1">
    <citation type="submission" date="2018-04" db="EMBL/GenBank/DDBJ databases">
        <authorList>
            <person name="Zhang X."/>
            <person name="Yuan J."/>
            <person name="Li F."/>
            <person name="Xiang J."/>
        </authorList>
    </citation>
    <scope>NUCLEOTIDE SEQUENCE [LARGE SCALE GENOMIC DNA]</scope>
    <source>
        <tissue evidence="4">Muscle</tissue>
    </source>
</reference>
<keyword evidence="2" id="KW-1133">Transmembrane helix</keyword>
<evidence type="ECO:0000256" key="3">
    <source>
        <dbReference type="SAM" id="SignalP"/>
    </source>
</evidence>
<dbReference type="EMBL" id="QCYY01000908">
    <property type="protein sequence ID" value="ROT81887.1"/>
    <property type="molecule type" value="Genomic_DNA"/>
</dbReference>
<evidence type="ECO:0000313" key="4">
    <source>
        <dbReference type="EMBL" id="ROT81887.1"/>
    </source>
</evidence>
<dbReference type="OrthoDB" id="6373948at2759"/>
<organism evidence="4 5">
    <name type="scientific">Penaeus vannamei</name>
    <name type="common">Whiteleg shrimp</name>
    <name type="synonym">Litopenaeus vannamei</name>
    <dbReference type="NCBI Taxonomy" id="6689"/>
    <lineage>
        <taxon>Eukaryota</taxon>
        <taxon>Metazoa</taxon>
        <taxon>Ecdysozoa</taxon>
        <taxon>Arthropoda</taxon>
        <taxon>Crustacea</taxon>
        <taxon>Multicrustacea</taxon>
        <taxon>Malacostraca</taxon>
        <taxon>Eumalacostraca</taxon>
        <taxon>Eucarida</taxon>
        <taxon>Decapoda</taxon>
        <taxon>Dendrobranchiata</taxon>
        <taxon>Penaeoidea</taxon>
        <taxon>Penaeidae</taxon>
        <taxon>Penaeus</taxon>
    </lineage>
</organism>
<gene>
    <name evidence="4" type="ORF">C7M84_024956</name>
</gene>
<feature type="chain" id="PRO_5018715404" evidence="3">
    <location>
        <begin position="20"/>
        <end position="384"/>
    </location>
</feature>
<feature type="region of interest" description="Disordered" evidence="1">
    <location>
        <begin position="275"/>
        <end position="310"/>
    </location>
</feature>
<proteinExistence type="predicted"/>